<dbReference type="Pfam" id="PF00805">
    <property type="entry name" value="Pentapeptide"/>
    <property type="match status" value="4"/>
</dbReference>
<dbReference type="AlphaFoldDB" id="A0A1W6N0I1"/>
<dbReference type="InterPro" id="IPR001646">
    <property type="entry name" value="5peptide_repeat"/>
</dbReference>
<dbReference type="STRING" id="655015.B1812_03785"/>
<accession>A0A1W6N0I1</accession>
<dbReference type="SUPFAM" id="SSF52058">
    <property type="entry name" value="L domain-like"/>
    <property type="match status" value="1"/>
</dbReference>
<dbReference type="InterPro" id="IPR051082">
    <property type="entry name" value="Pentapeptide-BTB/POZ_domain"/>
</dbReference>
<dbReference type="Proteomes" id="UP000193978">
    <property type="component" value="Chromosome"/>
</dbReference>
<evidence type="ECO:0000313" key="2">
    <source>
        <dbReference type="Proteomes" id="UP000193978"/>
    </source>
</evidence>
<dbReference type="PANTHER" id="PTHR14136:SF17">
    <property type="entry name" value="BTB_POZ DOMAIN-CONTAINING PROTEIN KCTD9"/>
    <property type="match status" value="1"/>
</dbReference>
<gene>
    <name evidence="1" type="ORF">B1812_03785</name>
</gene>
<reference evidence="1 2" key="1">
    <citation type="submission" date="2017-02" db="EMBL/GenBank/DDBJ databases">
        <authorList>
            <person name="Peterson S.W."/>
        </authorList>
    </citation>
    <scope>NUCLEOTIDE SEQUENCE [LARGE SCALE GENOMIC DNA]</scope>
    <source>
        <strain evidence="1 2">S285</strain>
    </source>
</reference>
<dbReference type="Gene3D" id="3.80.10.10">
    <property type="entry name" value="Ribonuclease Inhibitor"/>
    <property type="match status" value="1"/>
</dbReference>
<keyword evidence="2" id="KW-1185">Reference proteome</keyword>
<dbReference type="InterPro" id="IPR001611">
    <property type="entry name" value="Leu-rich_rpt"/>
</dbReference>
<dbReference type="Gene3D" id="2.160.20.80">
    <property type="entry name" value="E3 ubiquitin-protein ligase SopA"/>
    <property type="match status" value="3"/>
</dbReference>
<evidence type="ECO:0000313" key="1">
    <source>
        <dbReference type="EMBL" id="ARN83347.1"/>
    </source>
</evidence>
<name>A0A1W6N0I1_9HYPH</name>
<dbReference type="Pfam" id="PF00560">
    <property type="entry name" value="LRR_1"/>
    <property type="match status" value="1"/>
</dbReference>
<proteinExistence type="predicted"/>
<dbReference type="PANTHER" id="PTHR14136">
    <property type="entry name" value="BTB_POZ DOMAIN-CONTAINING PROTEIN KCTD9"/>
    <property type="match status" value="1"/>
</dbReference>
<sequence length="805" mass="83940">MVSLFFLPAISSTFAEESHQAPRPQFRSFAEPIAAAPSCPSSTGTGHNYAGQDLTDHNFSADPAGSLVGANFKGAKLSGAVFAGQDLTNASFESAKLDPSIRPVDFTSSKLANTCFIGAVLDETDFTYADITCADFSYTSLMKATFGPIQNIHAGGNCRTKFVGATLDVHLISNDASGRSNWSQSDFTAANFQNLSPSTFNLRGKDITGAILKLTSFIGIDMTGANLTDVDFSKAVLTKAKLDQTAINGAKFYNAQAGSATFICAQAYGNSGGKKLPDNTPCPPAPTSSDSLKPVDFTFAGLSNATFTAATLDHAIFAGANLNTGTLPNSSLVQANLQATDTPDGPSGPANVQFALFSNTDFTNAQLGSVVFSGGVLTSAIFDNTTLNGTTFNSAIMPDASFITATLQSVDFSGANLQAAKFNGVRVHAPSGGGFAAHFTCAQLGGANFKDAVIAAADFGNAVMPADSDCCPASKGGQPWCGVVDATQQTYGPVTFPILNSPSTCPNGDTGQCMGDQWRLSGNWVTRGCNPNKVPQTMWSKPNCGGKPGDIVVFKDPNLKRCILATLPGQTEVLVASAQQIIQVDCPNLGISDLGGLENFISLTRLNLSGNELTFFNLSFVSGGSTVASNLQSLDLSGNKLTTLDLTNHPNLISLEASNNQLGAILLNANAAPVYISASHNKLAAFDLSIQTSLAYADFSYNNLSSVLDDYNHDLSNLTGLSYLDLSHNALKTIGSINSLAYNKVAGTGGSLRSLSLACNPDFQCSDLGIYDGTNYPAASTSLCSAYSTTTGKWTPLRNPSCPPS</sequence>
<dbReference type="EMBL" id="CP019948">
    <property type="protein sequence ID" value="ARN83347.1"/>
    <property type="molecule type" value="Genomic_DNA"/>
</dbReference>
<dbReference type="PRINTS" id="PR00019">
    <property type="entry name" value="LEURICHRPT"/>
</dbReference>
<dbReference type="SUPFAM" id="SSF141571">
    <property type="entry name" value="Pentapeptide repeat-like"/>
    <property type="match status" value="3"/>
</dbReference>
<dbReference type="PROSITE" id="PS51450">
    <property type="entry name" value="LRR"/>
    <property type="match status" value="2"/>
</dbReference>
<dbReference type="KEGG" id="mbry:B1812_03785"/>
<protein>
    <recommendedName>
        <fullName evidence="3">Pentapeptide repeat-containing protein</fullName>
    </recommendedName>
</protein>
<dbReference type="InterPro" id="IPR032675">
    <property type="entry name" value="LRR_dom_sf"/>
</dbReference>
<organism evidence="1 2">
    <name type="scientific">Methylocystis bryophila</name>
    <dbReference type="NCBI Taxonomy" id="655015"/>
    <lineage>
        <taxon>Bacteria</taxon>
        <taxon>Pseudomonadati</taxon>
        <taxon>Pseudomonadota</taxon>
        <taxon>Alphaproteobacteria</taxon>
        <taxon>Hyphomicrobiales</taxon>
        <taxon>Methylocystaceae</taxon>
        <taxon>Methylocystis</taxon>
    </lineage>
</organism>
<evidence type="ECO:0008006" key="3">
    <source>
        <dbReference type="Google" id="ProtNLM"/>
    </source>
</evidence>